<name>A0A511X878_9PROT</name>
<dbReference type="SUPFAM" id="SSF159594">
    <property type="entry name" value="XCC0632-like"/>
    <property type="match status" value="1"/>
</dbReference>
<comment type="caution">
    <text evidence="2">The sequence shown here is derived from an EMBL/GenBank/DDBJ whole genome shotgun (WGS) entry which is preliminary data.</text>
</comment>
<dbReference type="Gene3D" id="3.40.50.10610">
    <property type="entry name" value="ABC-type transport auxiliary lipoprotein component"/>
    <property type="match status" value="1"/>
</dbReference>
<evidence type="ECO:0000259" key="1">
    <source>
        <dbReference type="Pfam" id="PF03886"/>
    </source>
</evidence>
<dbReference type="OrthoDB" id="7346275at2"/>
<evidence type="ECO:0000313" key="2">
    <source>
        <dbReference type="EMBL" id="GEN59135.1"/>
    </source>
</evidence>
<dbReference type="InterPro" id="IPR005586">
    <property type="entry name" value="ABC_trans_aux"/>
</dbReference>
<evidence type="ECO:0000313" key="3">
    <source>
        <dbReference type="Proteomes" id="UP000321635"/>
    </source>
</evidence>
<reference evidence="2 3" key="1">
    <citation type="submission" date="2019-07" db="EMBL/GenBank/DDBJ databases">
        <title>Whole genome shotgun sequence of Acetobacter nitrogenifigens NBRC 105050.</title>
        <authorList>
            <person name="Hosoyama A."/>
            <person name="Uohara A."/>
            <person name="Ohji S."/>
            <person name="Ichikawa N."/>
        </authorList>
    </citation>
    <scope>NUCLEOTIDE SEQUENCE [LARGE SCALE GENOMIC DNA]</scope>
    <source>
        <strain evidence="2 3">NBRC 105050</strain>
    </source>
</reference>
<feature type="domain" description="ABC-type transport auxiliary lipoprotein component" evidence="1">
    <location>
        <begin position="51"/>
        <end position="206"/>
    </location>
</feature>
<keyword evidence="3" id="KW-1185">Reference proteome</keyword>
<accession>A0A511X878</accession>
<protein>
    <recommendedName>
        <fullName evidence="1">ABC-type transport auxiliary lipoprotein component domain-containing protein</fullName>
    </recommendedName>
</protein>
<dbReference type="EMBL" id="BJYF01000005">
    <property type="protein sequence ID" value="GEN59135.1"/>
    <property type="molecule type" value="Genomic_DNA"/>
</dbReference>
<dbReference type="AlphaFoldDB" id="A0A511X878"/>
<proteinExistence type="predicted"/>
<dbReference type="RefSeq" id="WP_051292138.1">
    <property type="nucleotide sequence ID" value="NZ_AUBI01000005.1"/>
</dbReference>
<sequence>MTALSPRSVLRGATLPGKRFFKNRAFFGNTLCAAALCAALQGCASAPLRLYTLDAPAIPSGTSTNASAAVVGISRIRLPDYLDTQNIITRDGQFVRTSPNGRWAERLSNGLTDLLAAKIRQARPDLIVTETPLTSAPTSRLMLDITRFDVSASGVATLDAHWAIIGAKGDTPAFTGQTSLTANGPISSDADVVALMNRLSAQVFDKVIQTLTTIR</sequence>
<gene>
    <name evidence="2" type="ORF">ANI02nite_10190</name>
</gene>
<dbReference type="Pfam" id="PF03886">
    <property type="entry name" value="ABC_trans_aux"/>
    <property type="match status" value="1"/>
</dbReference>
<dbReference type="STRING" id="1120919.GCA_000429165_01779"/>
<dbReference type="Proteomes" id="UP000321635">
    <property type="component" value="Unassembled WGS sequence"/>
</dbReference>
<organism evidence="2 3">
    <name type="scientific">Acetobacter nitrogenifigens DSM 23921 = NBRC 105050</name>
    <dbReference type="NCBI Taxonomy" id="1120919"/>
    <lineage>
        <taxon>Bacteria</taxon>
        <taxon>Pseudomonadati</taxon>
        <taxon>Pseudomonadota</taxon>
        <taxon>Alphaproteobacteria</taxon>
        <taxon>Acetobacterales</taxon>
        <taxon>Acetobacteraceae</taxon>
        <taxon>Acetobacter</taxon>
    </lineage>
</organism>